<protein>
    <recommendedName>
        <fullName evidence="2">ArsR family transcriptional regulator</fullName>
    </recommendedName>
</protein>
<reference evidence="1" key="1">
    <citation type="journal article" date="2020" name="mSystems">
        <title>Genome- and Community-Level Interaction Insights into Carbon Utilization and Element Cycling Functions of Hydrothermarchaeota in Hydrothermal Sediment.</title>
        <authorList>
            <person name="Zhou Z."/>
            <person name="Liu Y."/>
            <person name="Xu W."/>
            <person name="Pan J."/>
            <person name="Luo Z.H."/>
            <person name="Li M."/>
        </authorList>
    </citation>
    <scope>NUCLEOTIDE SEQUENCE [LARGE SCALE GENOMIC DNA]</scope>
    <source>
        <strain evidence="1">SpSt-456</strain>
    </source>
</reference>
<accession>A0A832A5N6</accession>
<comment type="caution">
    <text evidence="1">The sequence shown here is derived from an EMBL/GenBank/DDBJ whole genome shotgun (WGS) entry which is preliminary data.</text>
</comment>
<evidence type="ECO:0008006" key="2">
    <source>
        <dbReference type="Google" id="ProtNLM"/>
    </source>
</evidence>
<dbReference type="AlphaFoldDB" id="A0A832A5N6"/>
<name>A0A832A5N6_9BACT</name>
<proteinExistence type="predicted"/>
<dbReference type="EMBL" id="DSTK01000036">
    <property type="protein sequence ID" value="HFK98067.1"/>
    <property type="molecule type" value="Genomic_DNA"/>
</dbReference>
<dbReference type="InterPro" id="IPR036390">
    <property type="entry name" value="WH_DNA-bd_sf"/>
</dbReference>
<organism evidence="1">
    <name type="scientific">Desulfacinum infernum</name>
    <dbReference type="NCBI Taxonomy" id="35837"/>
    <lineage>
        <taxon>Bacteria</taxon>
        <taxon>Pseudomonadati</taxon>
        <taxon>Thermodesulfobacteriota</taxon>
        <taxon>Syntrophobacteria</taxon>
        <taxon>Syntrophobacterales</taxon>
        <taxon>Syntrophobacteraceae</taxon>
        <taxon>Desulfacinum</taxon>
    </lineage>
</organism>
<dbReference type="SUPFAM" id="SSF46785">
    <property type="entry name" value="Winged helix' DNA-binding domain"/>
    <property type="match status" value="1"/>
</dbReference>
<gene>
    <name evidence="1" type="ORF">ENS06_12210</name>
</gene>
<evidence type="ECO:0000313" key="1">
    <source>
        <dbReference type="EMBL" id="HFK98067.1"/>
    </source>
</evidence>
<sequence>MTRCARCGAALAADDDRYELAGQVVCEDCYLDRMAVPKVCDPWAVYSAKKTGEGRAGLTERQKRILKLLEENGPLPLETLLKALGVEESDFRADFAVLRHLELAKATKVGDQVCYTLFR</sequence>